<protein>
    <recommendedName>
        <fullName evidence="3">Lipoprotein</fullName>
    </recommendedName>
</protein>
<gene>
    <name evidence="1" type="ORF">J4E00_02550</name>
</gene>
<evidence type="ECO:0000313" key="2">
    <source>
        <dbReference type="Proteomes" id="UP000664369"/>
    </source>
</evidence>
<sequence>MLRRFPLYLSLLLLTQCSKCKRDAPTPLLPQDPLSLLPPETQTGAGTFGCLVNGIAYTTTSSIAVSGEWISASKLAVGATLYPNGHQDQLLRSFTLVMNGQLTAPPVAAFSIVVAGNQAVFTPGLDQFYAFSGNATCAYRGAFFKTGQIELRRFDGVQRIASGRFAFTLYEPGGCDTLRVTSGRFDVKF</sequence>
<dbReference type="RefSeq" id="WP_208173437.1">
    <property type="nucleotide sequence ID" value="NZ_JAGETZ010000001.1"/>
</dbReference>
<reference evidence="1 2" key="1">
    <citation type="submission" date="2021-03" db="EMBL/GenBank/DDBJ databases">
        <authorList>
            <person name="Kim M.K."/>
        </authorList>
    </citation>
    <scope>NUCLEOTIDE SEQUENCE [LARGE SCALE GENOMIC DNA]</scope>
    <source>
        <strain evidence="1 2">BT442</strain>
    </source>
</reference>
<organism evidence="1 2">
    <name type="scientific">Hymenobacter negativus</name>
    <dbReference type="NCBI Taxonomy" id="2795026"/>
    <lineage>
        <taxon>Bacteria</taxon>
        <taxon>Pseudomonadati</taxon>
        <taxon>Bacteroidota</taxon>
        <taxon>Cytophagia</taxon>
        <taxon>Cytophagales</taxon>
        <taxon>Hymenobacteraceae</taxon>
        <taxon>Hymenobacter</taxon>
    </lineage>
</organism>
<comment type="caution">
    <text evidence="1">The sequence shown here is derived from an EMBL/GenBank/DDBJ whole genome shotgun (WGS) entry which is preliminary data.</text>
</comment>
<proteinExistence type="predicted"/>
<dbReference type="EMBL" id="JAGETZ010000001">
    <property type="protein sequence ID" value="MBO2007912.1"/>
    <property type="molecule type" value="Genomic_DNA"/>
</dbReference>
<evidence type="ECO:0008006" key="3">
    <source>
        <dbReference type="Google" id="ProtNLM"/>
    </source>
</evidence>
<dbReference type="Proteomes" id="UP000664369">
    <property type="component" value="Unassembled WGS sequence"/>
</dbReference>
<name>A0ABS3Q9S5_9BACT</name>
<keyword evidence="2" id="KW-1185">Reference proteome</keyword>
<evidence type="ECO:0000313" key="1">
    <source>
        <dbReference type="EMBL" id="MBO2007912.1"/>
    </source>
</evidence>
<accession>A0ABS3Q9S5</accession>